<accession>A0ABR1XI39</accession>
<dbReference type="Proteomes" id="UP001456524">
    <property type="component" value="Unassembled WGS sequence"/>
</dbReference>
<feature type="region of interest" description="Disordered" evidence="1">
    <location>
        <begin position="327"/>
        <end position="369"/>
    </location>
</feature>
<evidence type="ECO:0000313" key="3">
    <source>
        <dbReference type="Proteomes" id="UP001456524"/>
    </source>
</evidence>
<sequence>MSDTSDAAEQLDPTQRPGAWDYLLFSELVSTYAHFRLPRLTIHLQINLCLYFPALAGLKYIPPDEEVPPSADRFLFHDEQDAILKIKSDSWFMDVGLWTPADAHDCSQAGDMDNEVDDTYDCSQPGHVGELDGAHESSQAGAIDKEDDAADDCSQVGSEWATASNAASSSFFGAPSSAAALALPDAASTALHWHAITAHAAHLRAVYARNLPSGLSALPLAGWSAADVLRAALVGVFRVFSRIARYLSAIFDAADWSGAMLAVMVRRARATTCQEHSNAAAGAKALAESTLGRVLVLCCPWREDEMKRGWVAVVVGWIGALADHQRQFEEQDEGQEEDAAAEDKDLDEEGGLEKGDAAVDESEYFSCEG</sequence>
<comment type="caution">
    <text evidence="2">The sequence shown here is derived from an EMBL/GenBank/DDBJ whole genome shotgun (WGS) entry which is preliminary data.</text>
</comment>
<dbReference type="EMBL" id="JBBWUH010000010">
    <property type="protein sequence ID" value="KAK8155731.1"/>
    <property type="molecule type" value="Genomic_DNA"/>
</dbReference>
<evidence type="ECO:0008006" key="4">
    <source>
        <dbReference type="Google" id="ProtNLM"/>
    </source>
</evidence>
<organism evidence="2 3">
    <name type="scientific">Phyllosticta citrichinensis</name>
    <dbReference type="NCBI Taxonomy" id="1130410"/>
    <lineage>
        <taxon>Eukaryota</taxon>
        <taxon>Fungi</taxon>
        <taxon>Dikarya</taxon>
        <taxon>Ascomycota</taxon>
        <taxon>Pezizomycotina</taxon>
        <taxon>Dothideomycetes</taxon>
        <taxon>Dothideomycetes incertae sedis</taxon>
        <taxon>Botryosphaeriales</taxon>
        <taxon>Phyllostictaceae</taxon>
        <taxon>Phyllosticta</taxon>
    </lineage>
</organism>
<keyword evidence="3" id="KW-1185">Reference proteome</keyword>
<evidence type="ECO:0000313" key="2">
    <source>
        <dbReference type="EMBL" id="KAK8155731.1"/>
    </source>
</evidence>
<name>A0ABR1XI39_9PEZI</name>
<gene>
    <name evidence="2" type="ORF">IWX90DRAFT_418179</name>
</gene>
<feature type="region of interest" description="Disordered" evidence="1">
    <location>
        <begin position="126"/>
        <end position="147"/>
    </location>
</feature>
<evidence type="ECO:0000256" key="1">
    <source>
        <dbReference type="SAM" id="MobiDB-lite"/>
    </source>
</evidence>
<protein>
    <recommendedName>
        <fullName evidence="4">Shq1 protein domain-containing protein</fullName>
    </recommendedName>
</protein>
<feature type="compositionally biased region" description="Acidic residues" evidence="1">
    <location>
        <begin position="330"/>
        <end position="350"/>
    </location>
</feature>
<reference evidence="2 3" key="1">
    <citation type="journal article" date="2022" name="G3 (Bethesda)">
        <title>Enemy or ally: a genomic approach to elucidate the lifestyle of Phyllosticta citrichinaensis.</title>
        <authorList>
            <person name="Buijs V.A."/>
            <person name="Groenewald J.Z."/>
            <person name="Haridas S."/>
            <person name="LaButti K.M."/>
            <person name="Lipzen A."/>
            <person name="Martin F.M."/>
            <person name="Barry K."/>
            <person name="Grigoriev I.V."/>
            <person name="Crous P.W."/>
            <person name="Seidl M.F."/>
        </authorList>
    </citation>
    <scope>NUCLEOTIDE SEQUENCE [LARGE SCALE GENOMIC DNA]</scope>
    <source>
        <strain evidence="2 3">CBS 129764</strain>
    </source>
</reference>
<proteinExistence type="predicted"/>